<dbReference type="HOGENOM" id="CLU_1943826_0_0_2"/>
<keyword evidence="1" id="KW-0472">Membrane</keyword>
<keyword evidence="1" id="KW-1133">Transmembrane helix</keyword>
<evidence type="ECO:0000313" key="2">
    <source>
        <dbReference type="EMBL" id="ERG97027.1"/>
    </source>
</evidence>
<accession>U1PTA3</accession>
<protein>
    <submittedName>
        <fullName evidence="2">Uncharacterized protein</fullName>
    </submittedName>
</protein>
<evidence type="ECO:0000256" key="1">
    <source>
        <dbReference type="SAM" id="Phobius"/>
    </source>
</evidence>
<gene>
    <name evidence="2" type="ORF">J07HQW2_03513</name>
</gene>
<dbReference type="EMBL" id="KE356561">
    <property type="protein sequence ID" value="ERG97027.1"/>
    <property type="molecule type" value="Genomic_DNA"/>
</dbReference>
<feature type="transmembrane region" description="Helical" evidence="1">
    <location>
        <begin position="28"/>
        <end position="48"/>
    </location>
</feature>
<dbReference type="AlphaFoldDB" id="U1PTA3"/>
<dbReference type="Proteomes" id="UP000030710">
    <property type="component" value="Unassembled WGS sequence"/>
</dbReference>
<proteinExistence type="predicted"/>
<evidence type="ECO:0000313" key="3">
    <source>
        <dbReference type="Proteomes" id="UP000030710"/>
    </source>
</evidence>
<reference evidence="2 3" key="1">
    <citation type="journal article" date="2013" name="PLoS ONE">
        <title>Assembly-driven community genomics of a hypersaline microbial ecosystem.</title>
        <authorList>
            <person name="Podell S."/>
            <person name="Ugalde J.A."/>
            <person name="Narasingarao P."/>
            <person name="Banfield J.F."/>
            <person name="Heidelberg K.B."/>
            <person name="Allen E.E."/>
        </authorList>
    </citation>
    <scope>NUCLEOTIDE SEQUENCE [LARGE SCALE GENOMIC DNA]</scope>
    <source>
        <strain evidence="3">J07HQW2</strain>
    </source>
</reference>
<sequence>MFSYLVAHTAVAATIVHCLWQLTLMDASPSVISTLVVCLLTGMIIGILDELYLLPKLLIIAAVGAAVINHIDLFPDIPEISPQLADLETKLVTGLPAAIQSSDNLFNPVMIFQELWIGGWRGLDLHDSV</sequence>
<keyword evidence="1" id="KW-0812">Transmembrane</keyword>
<name>U1PTA3_9EURY</name>
<organism evidence="2 3">
    <name type="scientific">Haloquadratum walsbyi J07HQW2</name>
    <dbReference type="NCBI Taxonomy" id="1238425"/>
    <lineage>
        <taxon>Archaea</taxon>
        <taxon>Methanobacteriati</taxon>
        <taxon>Methanobacteriota</taxon>
        <taxon>Stenosarchaea group</taxon>
        <taxon>Halobacteria</taxon>
        <taxon>Halobacteriales</taxon>
        <taxon>Haloferacaceae</taxon>
        <taxon>Haloquadratum</taxon>
    </lineage>
</organism>